<dbReference type="Proteomes" id="UP000234275">
    <property type="component" value="Unassembled WGS sequence"/>
</dbReference>
<evidence type="ECO:0000256" key="1">
    <source>
        <dbReference type="ARBA" id="ARBA00000822"/>
    </source>
</evidence>
<keyword evidence="19" id="KW-0812">Transmembrane</keyword>
<dbReference type="CDD" id="cd02183">
    <property type="entry name" value="GH16_fungal_CRH1_transglycosylase"/>
    <property type="match status" value="1"/>
</dbReference>
<keyword evidence="15" id="KW-0326">Glycosidase</keyword>
<dbReference type="PANTHER" id="PTHR10963">
    <property type="entry name" value="GLYCOSYL HYDROLASE-RELATED"/>
    <property type="match status" value="1"/>
</dbReference>
<evidence type="ECO:0000256" key="10">
    <source>
        <dbReference type="ARBA" id="ARBA00022729"/>
    </source>
</evidence>
<gene>
    <name evidence="22" type="ORF">P170DRAFT_352763</name>
</gene>
<comment type="function">
    <text evidence="18">Dual chitinase/transglycosylase that plays a role in cell wall architecture. Chitinase and transglycosylase activities are coupled. Required for the polysaccharide cross-linking at the septa and the cell wall. More specifically, transfers chitin to 1,6-beta-glucan in the cell wall.</text>
</comment>
<keyword evidence="19" id="KW-1133">Transmembrane helix</keyword>
<keyword evidence="10 20" id="KW-0732">Signal</keyword>
<sequence>MSFLRFLTLWAIAVCCVTAQTFTDCDPLKKDDCPAAPALGTNHSWVFNKTVDDTIWNVTNGRLYYTDEGAEFTIKTKLQSPTLQSNFYIFFGIVESHVKMAKGAGIISSVVLQSADRDEIDWEWVGYNTSEVQSNYFGKGNDTSFDRGGYHGLSNADTEFHNYTTYWSKEKIEWWLDGDLVRTLKYEDALDGKNFPQTPSNVRFGVWPAGDSGNKQGTIEWAGGEVDYDKGPYTMVVKKVRVHDFHTGKEYSYGDRSGSWESIKVADGNSTTLEELNKPPPKSTAEKWAELPKAARVGIYCGAAAAGIILIVAFVFFFIKQRKRGRLEHALDDAKWNSDRTEMTNLQQTTWKQADFRHKGYQPVA</sequence>
<evidence type="ECO:0000313" key="22">
    <source>
        <dbReference type="EMBL" id="PLB52786.1"/>
    </source>
</evidence>
<evidence type="ECO:0000256" key="20">
    <source>
        <dbReference type="SAM" id="SignalP"/>
    </source>
</evidence>
<comment type="caution">
    <text evidence="22">The sequence shown here is derived from an EMBL/GenBank/DDBJ whole genome shotgun (WGS) entry which is preliminary data.</text>
</comment>
<dbReference type="InterPro" id="IPR013320">
    <property type="entry name" value="ConA-like_dom_sf"/>
</dbReference>
<keyword evidence="7" id="KW-0336">GPI-anchor</keyword>
<dbReference type="EC" id="3.2.1.14" evidence="4"/>
<evidence type="ECO:0000256" key="14">
    <source>
        <dbReference type="ARBA" id="ARBA00023288"/>
    </source>
</evidence>
<feature type="transmembrane region" description="Helical" evidence="19">
    <location>
        <begin position="297"/>
        <end position="319"/>
    </location>
</feature>
<name>A0A2I2GIS6_9EURO</name>
<dbReference type="GO" id="GO:0005886">
    <property type="term" value="C:plasma membrane"/>
    <property type="evidence" value="ECO:0007669"/>
    <property type="project" value="UniProtKB-SubCell"/>
</dbReference>
<dbReference type="VEuPathDB" id="FungiDB:P170DRAFT_352763"/>
<reference evidence="22 23" key="1">
    <citation type="submission" date="2016-12" db="EMBL/GenBank/DDBJ databases">
        <title>The genomes of Aspergillus section Nigri reveals drivers in fungal speciation.</title>
        <authorList>
            <consortium name="DOE Joint Genome Institute"/>
            <person name="Vesth T.C."/>
            <person name="Nybo J."/>
            <person name="Theobald S."/>
            <person name="Brandl J."/>
            <person name="Frisvad J.C."/>
            <person name="Nielsen K.F."/>
            <person name="Lyhne E.K."/>
            <person name="Kogle M.E."/>
            <person name="Kuo A."/>
            <person name="Riley R."/>
            <person name="Clum A."/>
            <person name="Nolan M."/>
            <person name="Lipzen A."/>
            <person name="Salamov A."/>
            <person name="Henrissat B."/>
            <person name="Wiebenga A."/>
            <person name="De Vries R.P."/>
            <person name="Grigoriev I.V."/>
            <person name="Mortensen U.H."/>
            <person name="Andersen M.R."/>
            <person name="Baker S.E."/>
        </authorList>
    </citation>
    <scope>NUCLEOTIDE SEQUENCE [LARGE SCALE GENOMIC DNA]</scope>
    <source>
        <strain evidence="22 23">IBT 23096</strain>
    </source>
</reference>
<evidence type="ECO:0000256" key="13">
    <source>
        <dbReference type="ARBA" id="ARBA00023180"/>
    </source>
</evidence>
<dbReference type="GO" id="GO:0031505">
    <property type="term" value="P:fungal-type cell wall organization"/>
    <property type="evidence" value="ECO:0007669"/>
    <property type="project" value="TreeGrafter"/>
</dbReference>
<keyword evidence="6" id="KW-0134">Cell wall</keyword>
<feature type="signal peptide" evidence="20">
    <location>
        <begin position="1"/>
        <end position="19"/>
    </location>
</feature>
<dbReference type="Gene3D" id="2.60.120.200">
    <property type="match status" value="1"/>
</dbReference>
<dbReference type="GO" id="GO:0005975">
    <property type="term" value="P:carbohydrate metabolic process"/>
    <property type="evidence" value="ECO:0007669"/>
    <property type="project" value="InterPro"/>
</dbReference>
<dbReference type="GO" id="GO:0030246">
    <property type="term" value="F:carbohydrate binding"/>
    <property type="evidence" value="ECO:0007669"/>
    <property type="project" value="UniProtKB-KW"/>
</dbReference>
<keyword evidence="6" id="KW-0964">Secreted</keyword>
<dbReference type="PROSITE" id="PS51762">
    <property type="entry name" value="GH16_2"/>
    <property type="match status" value="1"/>
</dbReference>
<dbReference type="STRING" id="1392250.A0A2I2GIS6"/>
<feature type="chain" id="PRO_5014112899" description="chitinase" evidence="20">
    <location>
        <begin position="20"/>
        <end position="365"/>
    </location>
</feature>
<evidence type="ECO:0000313" key="23">
    <source>
        <dbReference type="Proteomes" id="UP000234275"/>
    </source>
</evidence>
<comment type="similarity">
    <text evidence="17">Belongs to the glycosyl hydrolase 16 family. CRH1 subfamily.</text>
</comment>
<dbReference type="SUPFAM" id="SSF49899">
    <property type="entry name" value="Concanavalin A-like lectins/glucanases"/>
    <property type="match status" value="1"/>
</dbReference>
<evidence type="ECO:0000256" key="12">
    <source>
        <dbReference type="ARBA" id="ARBA00023136"/>
    </source>
</evidence>
<evidence type="ECO:0000256" key="4">
    <source>
        <dbReference type="ARBA" id="ARBA00012729"/>
    </source>
</evidence>
<feature type="domain" description="GH16" evidence="21">
    <location>
        <begin position="43"/>
        <end position="237"/>
    </location>
</feature>
<dbReference type="GO" id="GO:0008843">
    <property type="term" value="F:endochitinase activity"/>
    <property type="evidence" value="ECO:0007669"/>
    <property type="project" value="UniProtKB-EC"/>
</dbReference>
<evidence type="ECO:0000259" key="21">
    <source>
        <dbReference type="PROSITE" id="PS51762"/>
    </source>
</evidence>
<keyword evidence="9" id="KW-0808">Transferase</keyword>
<dbReference type="OrthoDB" id="4781at2759"/>
<dbReference type="PANTHER" id="PTHR10963:SF27">
    <property type="entry name" value="GLYCOSIDASE-RELATED"/>
    <property type="match status" value="1"/>
</dbReference>
<evidence type="ECO:0000256" key="17">
    <source>
        <dbReference type="ARBA" id="ARBA00038074"/>
    </source>
</evidence>
<evidence type="ECO:0000256" key="9">
    <source>
        <dbReference type="ARBA" id="ARBA00022679"/>
    </source>
</evidence>
<keyword evidence="8" id="KW-0328">Glycosyltransferase</keyword>
<dbReference type="GO" id="GO:0016757">
    <property type="term" value="F:glycosyltransferase activity"/>
    <property type="evidence" value="ECO:0007669"/>
    <property type="project" value="UniProtKB-KW"/>
</dbReference>
<keyword evidence="14" id="KW-0449">Lipoprotein</keyword>
<evidence type="ECO:0000256" key="8">
    <source>
        <dbReference type="ARBA" id="ARBA00022676"/>
    </source>
</evidence>
<dbReference type="AlphaFoldDB" id="A0A2I2GIS6"/>
<comment type="subcellular location">
    <subcellularLocation>
        <location evidence="3">Cell membrane</location>
        <topology evidence="3">Lipid-anchor</topology>
        <topology evidence="3">GPI-anchor</topology>
    </subcellularLocation>
    <subcellularLocation>
        <location evidence="2">Secreted</location>
        <location evidence="2">Cell wall</location>
    </subcellularLocation>
</comment>
<evidence type="ECO:0000256" key="19">
    <source>
        <dbReference type="SAM" id="Phobius"/>
    </source>
</evidence>
<dbReference type="GO" id="GO:0009277">
    <property type="term" value="C:fungal-type cell wall"/>
    <property type="evidence" value="ECO:0007669"/>
    <property type="project" value="TreeGrafter"/>
</dbReference>
<dbReference type="GO" id="GO:0098552">
    <property type="term" value="C:side of membrane"/>
    <property type="evidence" value="ECO:0007669"/>
    <property type="project" value="UniProtKB-KW"/>
</dbReference>
<dbReference type="Pfam" id="PF00722">
    <property type="entry name" value="Glyco_hydro_16"/>
    <property type="match status" value="1"/>
</dbReference>
<evidence type="ECO:0000256" key="11">
    <source>
        <dbReference type="ARBA" id="ARBA00022801"/>
    </source>
</evidence>
<dbReference type="InterPro" id="IPR050546">
    <property type="entry name" value="Glycosyl_Hydrlase_16"/>
</dbReference>
<comment type="catalytic activity">
    <reaction evidence="1">
        <text>Random endo-hydrolysis of N-acetyl-beta-D-glucosaminide (1-&gt;4)-beta-linkages in chitin and chitodextrins.</text>
        <dbReference type="EC" id="3.2.1.14"/>
    </reaction>
</comment>
<evidence type="ECO:0000256" key="5">
    <source>
        <dbReference type="ARBA" id="ARBA00022475"/>
    </source>
</evidence>
<keyword evidence="13" id="KW-0325">Glycoprotein</keyword>
<organism evidence="22 23">
    <name type="scientific">Aspergillus steynii IBT 23096</name>
    <dbReference type="NCBI Taxonomy" id="1392250"/>
    <lineage>
        <taxon>Eukaryota</taxon>
        <taxon>Fungi</taxon>
        <taxon>Dikarya</taxon>
        <taxon>Ascomycota</taxon>
        <taxon>Pezizomycotina</taxon>
        <taxon>Eurotiomycetes</taxon>
        <taxon>Eurotiomycetidae</taxon>
        <taxon>Eurotiales</taxon>
        <taxon>Aspergillaceae</taxon>
        <taxon>Aspergillus</taxon>
        <taxon>Aspergillus subgen. Circumdati</taxon>
    </lineage>
</organism>
<evidence type="ECO:0000256" key="15">
    <source>
        <dbReference type="ARBA" id="ARBA00023295"/>
    </source>
</evidence>
<evidence type="ECO:0000256" key="7">
    <source>
        <dbReference type="ARBA" id="ARBA00022622"/>
    </source>
</evidence>
<evidence type="ECO:0000256" key="2">
    <source>
        <dbReference type="ARBA" id="ARBA00004191"/>
    </source>
</evidence>
<keyword evidence="22" id="KW-0430">Lectin</keyword>
<dbReference type="InterPro" id="IPR000757">
    <property type="entry name" value="Beta-glucanase-like"/>
</dbReference>
<accession>A0A2I2GIS6</accession>
<dbReference type="FunFam" id="2.60.120.200:FF:000152">
    <property type="entry name" value="Cell wall glucanase"/>
    <property type="match status" value="1"/>
</dbReference>
<protein>
    <recommendedName>
        <fullName evidence="4">chitinase</fullName>
        <ecNumber evidence="4">3.2.1.14</ecNumber>
    </recommendedName>
</protein>
<dbReference type="RefSeq" id="XP_024708088.1">
    <property type="nucleotide sequence ID" value="XM_024843937.1"/>
</dbReference>
<keyword evidence="16" id="KW-0961">Cell wall biogenesis/degradation</keyword>
<keyword evidence="23" id="KW-1185">Reference proteome</keyword>
<evidence type="ECO:0000256" key="6">
    <source>
        <dbReference type="ARBA" id="ARBA00022512"/>
    </source>
</evidence>
<evidence type="ECO:0000256" key="16">
    <source>
        <dbReference type="ARBA" id="ARBA00023316"/>
    </source>
</evidence>
<evidence type="ECO:0000256" key="3">
    <source>
        <dbReference type="ARBA" id="ARBA00004609"/>
    </source>
</evidence>
<evidence type="ECO:0000256" key="18">
    <source>
        <dbReference type="ARBA" id="ARBA00093308"/>
    </source>
</evidence>
<keyword evidence="11" id="KW-0378">Hydrolase</keyword>
<proteinExistence type="inferred from homology"/>
<dbReference type="GeneID" id="36551637"/>
<keyword evidence="5" id="KW-1003">Cell membrane</keyword>
<dbReference type="EMBL" id="MSFO01000002">
    <property type="protein sequence ID" value="PLB52786.1"/>
    <property type="molecule type" value="Genomic_DNA"/>
</dbReference>
<keyword evidence="12 19" id="KW-0472">Membrane</keyword>